<evidence type="ECO:0000313" key="10">
    <source>
        <dbReference type="Proteomes" id="UP000242188"/>
    </source>
</evidence>
<comment type="caution">
    <text evidence="9">The sequence shown here is derived from an EMBL/GenBank/DDBJ whole genome shotgun (WGS) entry which is preliminary data.</text>
</comment>
<organism evidence="9 10">
    <name type="scientific">Mizuhopecten yessoensis</name>
    <name type="common">Japanese scallop</name>
    <name type="synonym">Patinopecten yessoensis</name>
    <dbReference type="NCBI Taxonomy" id="6573"/>
    <lineage>
        <taxon>Eukaryota</taxon>
        <taxon>Metazoa</taxon>
        <taxon>Spiralia</taxon>
        <taxon>Lophotrochozoa</taxon>
        <taxon>Mollusca</taxon>
        <taxon>Bivalvia</taxon>
        <taxon>Autobranchia</taxon>
        <taxon>Pteriomorphia</taxon>
        <taxon>Pectinida</taxon>
        <taxon>Pectinoidea</taxon>
        <taxon>Pectinidae</taxon>
        <taxon>Mizuhopecten</taxon>
    </lineage>
</organism>
<dbReference type="InterPro" id="IPR036116">
    <property type="entry name" value="FN3_sf"/>
</dbReference>
<dbReference type="InterPro" id="IPR036179">
    <property type="entry name" value="Ig-like_dom_sf"/>
</dbReference>
<keyword evidence="10" id="KW-1185">Reference proteome</keyword>
<feature type="compositionally biased region" description="Low complexity" evidence="4">
    <location>
        <begin position="1643"/>
        <end position="1655"/>
    </location>
</feature>
<feature type="domain" description="Fibronectin type-III" evidence="8">
    <location>
        <begin position="883"/>
        <end position="987"/>
    </location>
</feature>
<dbReference type="SMART" id="SM00060">
    <property type="entry name" value="FN3"/>
    <property type="match status" value="5"/>
</dbReference>
<accession>A0A210QKU0</accession>
<dbReference type="InterPro" id="IPR003598">
    <property type="entry name" value="Ig_sub2"/>
</dbReference>
<feature type="domain" description="Ig-like" evidence="7">
    <location>
        <begin position="224"/>
        <end position="310"/>
    </location>
</feature>
<dbReference type="PANTHER" id="PTHR44170">
    <property type="entry name" value="PROTEIN SIDEKICK"/>
    <property type="match status" value="1"/>
</dbReference>
<dbReference type="Pfam" id="PF07679">
    <property type="entry name" value="I-set"/>
    <property type="match status" value="5"/>
</dbReference>
<dbReference type="Pfam" id="PF13927">
    <property type="entry name" value="Ig_3"/>
    <property type="match status" value="2"/>
</dbReference>
<dbReference type="Gene3D" id="2.60.40.10">
    <property type="entry name" value="Immunoglobulins"/>
    <property type="match status" value="14"/>
</dbReference>
<feature type="region of interest" description="Disordered" evidence="4">
    <location>
        <begin position="1632"/>
        <end position="1663"/>
    </location>
</feature>
<keyword evidence="6" id="KW-0732">Signal</keyword>
<evidence type="ECO:0000256" key="6">
    <source>
        <dbReference type="SAM" id="SignalP"/>
    </source>
</evidence>
<keyword evidence="5" id="KW-1133">Transmembrane helix</keyword>
<feature type="domain" description="Ig-like" evidence="7">
    <location>
        <begin position="690"/>
        <end position="773"/>
    </location>
</feature>
<dbReference type="PROSITE" id="PS50835">
    <property type="entry name" value="IG_LIKE"/>
    <property type="match status" value="8"/>
</dbReference>
<feature type="domain" description="Fibronectin type-III" evidence="8">
    <location>
        <begin position="989"/>
        <end position="1084"/>
    </location>
</feature>
<dbReference type="SMART" id="SM00409">
    <property type="entry name" value="IG"/>
    <property type="match status" value="9"/>
</dbReference>
<dbReference type="SUPFAM" id="SSF48726">
    <property type="entry name" value="Immunoglobulin"/>
    <property type="match status" value="8"/>
</dbReference>
<gene>
    <name evidence="9" type="ORF">KP79_PYT05010</name>
</gene>
<feature type="chain" id="PRO_5012419739" evidence="6">
    <location>
        <begin position="19"/>
        <end position="1808"/>
    </location>
</feature>
<feature type="domain" description="Ig-like" evidence="7">
    <location>
        <begin position="420"/>
        <end position="506"/>
    </location>
</feature>
<feature type="region of interest" description="Disordered" evidence="4">
    <location>
        <begin position="1546"/>
        <end position="1580"/>
    </location>
</feature>
<evidence type="ECO:0000256" key="2">
    <source>
        <dbReference type="ARBA" id="ARBA00023157"/>
    </source>
</evidence>
<dbReference type="GO" id="GO:0016020">
    <property type="term" value="C:membrane"/>
    <property type="evidence" value="ECO:0007669"/>
    <property type="project" value="UniProtKB-SubCell"/>
</dbReference>
<dbReference type="SUPFAM" id="SSF49265">
    <property type="entry name" value="Fibronectin type III"/>
    <property type="match status" value="4"/>
</dbReference>
<feature type="domain" description="Fibronectin type-III" evidence="8">
    <location>
        <begin position="1089"/>
        <end position="1189"/>
    </location>
</feature>
<dbReference type="CDD" id="cd00096">
    <property type="entry name" value="Ig"/>
    <property type="match status" value="1"/>
</dbReference>
<dbReference type="EMBL" id="NEDP02003147">
    <property type="protein sequence ID" value="OWF49359.1"/>
    <property type="molecule type" value="Genomic_DNA"/>
</dbReference>
<keyword evidence="5" id="KW-0812">Transmembrane</keyword>
<dbReference type="InterPro" id="IPR013783">
    <property type="entry name" value="Ig-like_fold"/>
</dbReference>
<dbReference type="PANTHER" id="PTHR44170:SF56">
    <property type="entry name" value="FIBRONECTIN TYPE-III DOMAIN-CONTAINING PROTEIN"/>
    <property type="match status" value="1"/>
</dbReference>
<keyword evidence="1" id="KW-0677">Repeat</keyword>
<keyword evidence="3" id="KW-0393">Immunoglobulin domain</keyword>
<sequence>MDMVLIMLAVVITKQVSAEIVFSVLPASKAIVFGNDLTLDCDAKDTTDPTKKLSFYWFFNSVSSPPGSSIFTNHSLLVQDLSQEHIGNYTCGVMSEDLKSVLALSAPAVVIHAFIRTFLTNPASLSVTEGEVVELECVTGESAPAPIVIWEKNGKQFFEGDQYTSVFGMSTIPGVISQYAMKLVIQTASYDTGAYNCVARNPALGVEVRSLKVDLQVEALERAPYVDSSLYLQNVIAPRDQPLQIICPIRGYPIPHITWEFNGAPFVSTDYTILFPNGSIFIVNLEEKNDGPYVCEGVNYLGSVKSAMINVRTAFIELEFVSEPYRVFTIAGQSQTLPCSPPRSYPLATVTWYKNNKLVVYRTGQQALFIVDPANNVWDLFFAEVQKPDEGEYFCVASNNYSVPTARTSSTAVMSVGGAPIFLQPPIGVTAIKGEGVALTCLVGGDPFPEIRWLQDRIDVVPNSQVTFTRNYQEIHIADINKAYEGTYTCRASNSYGIRETDAYVRVLVPVVIVNPVANITAKAGSEVKVTCGVYGDPKPTVVWYRDSTILTPSGRFSPVDDGLIIHDVKIADAGMYGCQATNEAGEASSQAELVVLATPFFLQIPEDQVVLAGQGFNLTCEVDGNPKPSVDWLFNSTNLFPPGIFVSLDKRHLQVTDTSWLHVGKYTCVAASMEGAISSTAIIALHVPPRVYRIVGNAIVYVTNDLELTCLVDGVPAPAINWRHDGQQLGPSFDGRVSYPERHRLLVKVAGSSDAGEYKCIADNLAGRSELTIDVFVIEPPIPPQLMDPSPVSSSAIQVTWKPVTQKTHTIVSQYVLYYKEKLDLDYSRHPAIILGTETVFLVQYLTPGAEYFFTMSAVNTAGEGARSNVKIAKTFDSGPSAPRNLHVKDIGPSQVELMWEIPAQTNGEIRKYRIWYRPRNGGLSPKTVEFFINGLVVAPTYTVMNLDPYTDHEFSVQGATIENGLELWGNLSTTIDTRTGVTAPSGSPVDLMVIAQSPYVVQVTWNPVPLPLQHGPITKYHVRYRPAATFTFLSDIVVNNGSLKVNVTGLLPWSWYSFLVVAENAGGLGPPSSEIVVRTKQAAPSGKPVNLVVEAISMDTIKVMFSLPDPATWNSELTGFLVEYGKHGDSQDKSETINTYNLDSLSLNISNLASWTRYEVRVALISGPFNTLQGPFTDWILVKTKEAVAGTVRNIRFTTTPTSITLNWDPPSELNGVIQGYFVDFYILSSEGGTGVTRVEENGEENTTAENKISVNNDGTEQAVVRRSTDLERSKVISSRVLPEFNLGQSPNEDSTEIDTHLVPLKHSNSFLTEMKPSVLLKEDVPYSFTSGIEQKGKKLDEGDVISEVVQILNMDGRVYMKMANRNIGKAETLSSKLPHDLVKRNADQSTESDPPDWVLNADHDKLKTTCSVLINTNPSALQLLDTILLNMSKASDHNQDDEATALLSDILDAWSARLDDDQLVLNTSTGLMSLQKDVHTWLLQGNVSIWSLCYKLWDEGGATSVISMTTTTEEAVLLDLVPSSTYSITVSAYGDAGKGANRSINVTTDKLPPPPPPPSTPAPTTPTPAPLSTPVALQTSGVDNSNEFLAAVIGGSLAGVFLVTMVLVLGVCLCLRWRTVAGTVVRNKTPDPIILDNDSRASSSRSGSGTSSVTEENGQFGQVDINIGDVRFDVASTSRSRSVPEGYGSLKGASNMTLQLPSLARSAHSVTGVQNPMFMGDHNHHGYQEEDQESMAVSMALSAEEVYSQASNTLKRKNRMRSESAAAIAVMRTSAIPDIGTHHGNDTDNLIKNDSVVVYTERTAL</sequence>
<evidence type="ECO:0000256" key="5">
    <source>
        <dbReference type="SAM" id="Phobius"/>
    </source>
</evidence>
<evidence type="ECO:0000256" key="3">
    <source>
        <dbReference type="ARBA" id="ARBA00023319"/>
    </source>
</evidence>
<dbReference type="FunFam" id="2.60.40.10:FF:000032">
    <property type="entry name" value="palladin isoform X1"/>
    <property type="match status" value="1"/>
</dbReference>
<dbReference type="FunFam" id="2.60.40.10:FF:000107">
    <property type="entry name" value="Myosin, light chain kinase a"/>
    <property type="match status" value="2"/>
</dbReference>
<proteinExistence type="predicted"/>
<dbReference type="Pfam" id="PF00041">
    <property type="entry name" value="fn3"/>
    <property type="match status" value="4"/>
</dbReference>
<evidence type="ECO:0000313" key="9">
    <source>
        <dbReference type="EMBL" id="OWF49359.1"/>
    </source>
</evidence>
<dbReference type="InterPro" id="IPR013098">
    <property type="entry name" value="Ig_I-set"/>
</dbReference>
<name>A0A210QKU0_MIZYE</name>
<feature type="signal peptide" evidence="6">
    <location>
        <begin position="1"/>
        <end position="18"/>
    </location>
</feature>
<dbReference type="PROSITE" id="PS50853">
    <property type="entry name" value="FN3"/>
    <property type="match status" value="4"/>
</dbReference>
<protein>
    <submittedName>
        <fullName evidence="9">Contactin-5</fullName>
    </submittedName>
</protein>
<dbReference type="SMART" id="SM00408">
    <property type="entry name" value="IGc2"/>
    <property type="match status" value="8"/>
</dbReference>
<dbReference type="CDD" id="cd00063">
    <property type="entry name" value="FN3"/>
    <property type="match status" value="5"/>
</dbReference>
<keyword evidence="5" id="KW-0472">Membrane</keyword>
<dbReference type="InterPro" id="IPR007110">
    <property type="entry name" value="Ig-like_dom"/>
</dbReference>
<dbReference type="OrthoDB" id="428111at2759"/>
<dbReference type="Proteomes" id="UP000242188">
    <property type="component" value="Unassembled WGS sequence"/>
</dbReference>
<reference evidence="9 10" key="1">
    <citation type="journal article" date="2017" name="Nat. Ecol. Evol.">
        <title>Scallop genome provides insights into evolution of bilaterian karyotype and development.</title>
        <authorList>
            <person name="Wang S."/>
            <person name="Zhang J."/>
            <person name="Jiao W."/>
            <person name="Li J."/>
            <person name="Xun X."/>
            <person name="Sun Y."/>
            <person name="Guo X."/>
            <person name="Huan P."/>
            <person name="Dong B."/>
            <person name="Zhang L."/>
            <person name="Hu X."/>
            <person name="Sun X."/>
            <person name="Wang J."/>
            <person name="Zhao C."/>
            <person name="Wang Y."/>
            <person name="Wang D."/>
            <person name="Huang X."/>
            <person name="Wang R."/>
            <person name="Lv J."/>
            <person name="Li Y."/>
            <person name="Zhang Z."/>
            <person name="Liu B."/>
            <person name="Lu W."/>
            <person name="Hui Y."/>
            <person name="Liang J."/>
            <person name="Zhou Z."/>
            <person name="Hou R."/>
            <person name="Li X."/>
            <person name="Liu Y."/>
            <person name="Li H."/>
            <person name="Ning X."/>
            <person name="Lin Y."/>
            <person name="Zhao L."/>
            <person name="Xing Q."/>
            <person name="Dou J."/>
            <person name="Li Y."/>
            <person name="Mao J."/>
            <person name="Guo H."/>
            <person name="Dou H."/>
            <person name="Li T."/>
            <person name="Mu C."/>
            <person name="Jiang W."/>
            <person name="Fu Q."/>
            <person name="Fu X."/>
            <person name="Miao Y."/>
            <person name="Liu J."/>
            <person name="Yu Q."/>
            <person name="Li R."/>
            <person name="Liao H."/>
            <person name="Li X."/>
            <person name="Kong Y."/>
            <person name="Jiang Z."/>
            <person name="Chourrout D."/>
            <person name="Li R."/>
            <person name="Bao Z."/>
        </authorList>
    </citation>
    <scope>NUCLEOTIDE SEQUENCE [LARGE SCALE GENOMIC DNA]</scope>
    <source>
        <strain evidence="9 10">PY_sf001</strain>
    </source>
</reference>
<feature type="domain" description="Ig-like" evidence="7">
    <location>
        <begin position="600"/>
        <end position="685"/>
    </location>
</feature>
<evidence type="ECO:0000259" key="8">
    <source>
        <dbReference type="PROSITE" id="PS50853"/>
    </source>
</evidence>
<dbReference type="GO" id="GO:0098609">
    <property type="term" value="P:cell-cell adhesion"/>
    <property type="evidence" value="ECO:0007669"/>
    <property type="project" value="TreeGrafter"/>
</dbReference>
<evidence type="ECO:0000256" key="4">
    <source>
        <dbReference type="SAM" id="MobiDB-lite"/>
    </source>
</evidence>
<feature type="compositionally biased region" description="Pro residues" evidence="4">
    <location>
        <begin position="1554"/>
        <end position="1574"/>
    </location>
</feature>
<feature type="domain" description="Ig-like" evidence="7">
    <location>
        <begin position="510"/>
        <end position="595"/>
    </location>
</feature>
<dbReference type="InterPro" id="IPR003599">
    <property type="entry name" value="Ig_sub"/>
</dbReference>
<feature type="domain" description="Ig-like" evidence="7">
    <location>
        <begin position="34"/>
        <end position="105"/>
    </location>
</feature>
<feature type="domain" description="Fibronectin type-III" evidence="8">
    <location>
        <begin position="781"/>
        <end position="879"/>
    </location>
</feature>
<evidence type="ECO:0000259" key="7">
    <source>
        <dbReference type="PROSITE" id="PS50835"/>
    </source>
</evidence>
<feature type="domain" description="Ig-like" evidence="7">
    <location>
        <begin position="107"/>
        <end position="214"/>
    </location>
</feature>
<feature type="transmembrane region" description="Helical" evidence="5">
    <location>
        <begin position="1591"/>
        <end position="1618"/>
    </location>
</feature>
<dbReference type="InterPro" id="IPR003961">
    <property type="entry name" value="FN3_dom"/>
</dbReference>
<evidence type="ECO:0000256" key="1">
    <source>
        <dbReference type="ARBA" id="ARBA00022737"/>
    </source>
</evidence>
<keyword evidence="2" id="KW-1015">Disulfide bond</keyword>
<feature type="domain" description="Ig-like" evidence="7">
    <location>
        <begin position="332"/>
        <end position="415"/>
    </location>
</feature>